<evidence type="ECO:0000313" key="1">
    <source>
        <dbReference type="EMBL" id="PZX39256.1"/>
    </source>
</evidence>
<dbReference type="Proteomes" id="UP000248584">
    <property type="component" value="Unassembled WGS sequence"/>
</dbReference>
<protein>
    <submittedName>
        <fullName evidence="1">Uncharacterized protein</fullName>
    </submittedName>
</protein>
<gene>
    <name evidence="1" type="ORF">LX97_02622</name>
</gene>
<comment type="caution">
    <text evidence="1">The sequence shown here is derived from an EMBL/GenBank/DDBJ whole genome shotgun (WGS) entry which is preliminary data.</text>
</comment>
<reference evidence="1 2" key="1">
    <citation type="submission" date="2018-06" db="EMBL/GenBank/DDBJ databases">
        <title>Genomic Encyclopedia of Archaeal and Bacterial Type Strains, Phase II (KMG-II): from individual species to whole genera.</title>
        <authorList>
            <person name="Goeker M."/>
        </authorList>
    </citation>
    <scope>NUCLEOTIDE SEQUENCE [LARGE SCALE GENOMIC DNA]</scope>
    <source>
        <strain evidence="1 2">DSM 17205</strain>
    </source>
</reference>
<dbReference type="RefSeq" id="WP_015364106.1">
    <property type="nucleotide sequence ID" value="NZ_QKZR01000004.1"/>
</dbReference>
<keyword evidence="2" id="KW-1185">Reference proteome</keyword>
<dbReference type="EMBL" id="QKZR01000004">
    <property type="protein sequence ID" value="PZX39256.1"/>
    <property type="molecule type" value="Genomic_DNA"/>
</dbReference>
<evidence type="ECO:0000313" key="2">
    <source>
        <dbReference type="Proteomes" id="UP000248584"/>
    </source>
</evidence>
<proteinExistence type="predicted"/>
<name>A0ABX5PWS5_9FLAO</name>
<sequence>MAKLYNESFPEPVKPTGPKAETINFLLNFSKALSVTKYKNMTFETLNN</sequence>
<organism evidence="1 2">
    <name type="scientific">Nonlabens dokdonensis</name>
    <dbReference type="NCBI Taxonomy" id="328515"/>
    <lineage>
        <taxon>Bacteria</taxon>
        <taxon>Pseudomonadati</taxon>
        <taxon>Bacteroidota</taxon>
        <taxon>Flavobacteriia</taxon>
        <taxon>Flavobacteriales</taxon>
        <taxon>Flavobacteriaceae</taxon>
        <taxon>Nonlabens</taxon>
    </lineage>
</organism>
<accession>A0ABX5PWS5</accession>